<reference evidence="3" key="1">
    <citation type="journal article" date="2019" name="MBio">
        <title>Virus Genomes from Deep Sea Sediments Expand the Ocean Megavirome and Support Independent Origins of Viral Gigantism.</title>
        <authorList>
            <person name="Backstrom D."/>
            <person name="Yutin N."/>
            <person name="Jorgensen S.L."/>
            <person name="Dharamshi J."/>
            <person name="Homa F."/>
            <person name="Zaremba-Niedwiedzka K."/>
            <person name="Spang A."/>
            <person name="Wolf Y.I."/>
            <person name="Koonin E.V."/>
            <person name="Ettema T.J."/>
        </authorList>
    </citation>
    <scope>NUCLEOTIDE SEQUENCE</scope>
</reference>
<feature type="compositionally biased region" description="Acidic residues" evidence="2">
    <location>
        <begin position="30"/>
        <end position="44"/>
    </location>
</feature>
<accession>A0A481Z2J5</accession>
<proteinExistence type="predicted"/>
<feature type="region of interest" description="Disordered" evidence="2">
    <location>
        <begin position="1206"/>
        <end position="1278"/>
    </location>
</feature>
<organism evidence="3">
    <name type="scientific">Pithovirus LCPAC101</name>
    <dbReference type="NCBI Taxonomy" id="2506586"/>
    <lineage>
        <taxon>Viruses</taxon>
        <taxon>Pithoviruses</taxon>
    </lineage>
</organism>
<gene>
    <name evidence="3" type="ORF">LCPAC101_01960</name>
</gene>
<sequence>MLSVELYKPLFLLDGYEGLQHTKDKYMYESLEETEDTDTEESVSEESIYEKSDSEGEIDSILINENISKEDLQSNNMFNISLSNFNKIKQFITIESEIDSFTWSNNVLSVTLRMGYGENNRFVLFKLTNMEHKDILCIQFSINPYEIIKDYLSNIKDMNINNEKLINDIMELQREYSSTLHELTKYANGFHTHHISASKYINQAECEIYYEAFRQAHKHLIVLPDSVEKYECTLTTNYNRDIPISNLVVCFDECIMERRRNRMIFSIGNNGIIIGEENGIIIDGENGIIRNNYVDERNGDDMRDGTVRLVMRNNPEDEWEICYTRLDQSVIKDETPYGIIKAFTLKNLISNRFSYKYYSMKLLSNVGPFLEKKFNLINIDYHSPDEVSMYGGRVTLCYNNIVHSITFCGSKISHKITTPDDTINLAIESNIITASMNEYEHLGFSSKQHFFINGHELPILEYLKLKYHIEYEEPIYINGNILQYHDCIHYILVRQSSDTVQVFIKNIESIKEVKSFDCLIYDEALHDTDIILYKHGSICTSLQGSILVVTQNDYRNEGNVCTALKYANEALSLEFSTIYNIKKKVWDYVKVIGTLYNRTYQYTDKITVHKLDSDINNFNINSVKRFSKKDYLPLTLVYDTHSILLCRIGNKLLETRTEMDIIINIITPRGYMKKYISPVADDYMGIDDYSKTDNYINNANNELSLQFSNFYSMEIPIWQFVQDIGTKYHRDYQRANKIIIQKLNRIINYNDMDAIKNFSKEDYLPLILVYNTHTIKLSYNNDQFMEVRTEGNIIIKTVVFPDITRIITLINNVVETVIHIRDGIKSSIYAKEMSITEIQEGIRETLSLVQDKYSVAYDEGWTGKWVSLRDNKYEIQLKYPNYDHYIKEKNNINYKGSEEKNNMLTEKIIYKDHSDHIIRYGNETSTIKKIKVDGVDEITEVEYKRTPSLNGDGEMDMKINEKNQLKLKTKYSQLWEGGSYGYKAVVSIDGVECIAKLFIPEGVRVASNPSIKDGSIKMRSECAVVVAIWKLQTNTESKTPEPPSDDSKNTQVKYVLDELVTEGYSCVHQTDGGFTYTVGSVAIAKDFDPNLSSICVPGIHFVATSQEALFYHGINDVKIENIEGYAEAENILIDDNITNKLFKKYEDYIEDKSILVDTDNIKKLFEIDNILAYILEQQNELDRSKISSYALNGNINSYNSTTVRMSFSSSDSESGSDSDENNEIYRIPEDKTDEELGISSDVDLYMGGDSDSESESNQEWRFIDEPKDPIAPVLRKRK</sequence>
<feature type="coiled-coil region" evidence="1">
    <location>
        <begin position="148"/>
        <end position="182"/>
    </location>
</feature>
<evidence type="ECO:0000256" key="1">
    <source>
        <dbReference type="SAM" id="Coils"/>
    </source>
</evidence>
<keyword evidence="1" id="KW-0175">Coiled coil</keyword>
<name>A0A481Z2J5_9VIRU</name>
<dbReference type="EMBL" id="MK500446">
    <property type="protein sequence ID" value="QBK89913.1"/>
    <property type="molecule type" value="Genomic_DNA"/>
</dbReference>
<feature type="region of interest" description="Disordered" evidence="2">
    <location>
        <begin position="30"/>
        <end position="50"/>
    </location>
</feature>
<evidence type="ECO:0000313" key="3">
    <source>
        <dbReference type="EMBL" id="QBK89913.1"/>
    </source>
</evidence>
<protein>
    <submittedName>
        <fullName evidence="3">Uncharacterized protein</fullName>
    </submittedName>
</protein>
<evidence type="ECO:0000256" key="2">
    <source>
        <dbReference type="SAM" id="MobiDB-lite"/>
    </source>
</evidence>